<reference evidence="4 5" key="1">
    <citation type="submission" date="2019-01" db="EMBL/GenBank/DDBJ databases">
        <title>Pseudoxanthomonas composti sp. nov., isolated from compost.</title>
        <authorList>
            <person name="Yang G."/>
        </authorList>
    </citation>
    <scope>NUCLEOTIDE SEQUENCE [LARGE SCALE GENOMIC DNA]</scope>
    <source>
        <strain evidence="4 5">GSS15</strain>
    </source>
</reference>
<evidence type="ECO:0000259" key="2">
    <source>
        <dbReference type="Pfam" id="PF07971"/>
    </source>
</evidence>
<feature type="chain" id="PRO_5020207179" evidence="1">
    <location>
        <begin position="34"/>
        <end position="694"/>
    </location>
</feature>
<proteinExistence type="predicted"/>
<dbReference type="GO" id="GO:0030246">
    <property type="term" value="F:carbohydrate binding"/>
    <property type="evidence" value="ECO:0007669"/>
    <property type="project" value="InterPro"/>
</dbReference>
<dbReference type="Gene3D" id="1.20.1050.60">
    <property type="entry name" value="alpha-1,2-mannosidase"/>
    <property type="match status" value="1"/>
</dbReference>
<dbReference type="EMBL" id="SAWZ01000004">
    <property type="protein sequence ID" value="RXR05958.1"/>
    <property type="molecule type" value="Genomic_DNA"/>
</dbReference>
<accession>A0A4Q1JWE0</accession>
<keyword evidence="1" id="KW-0732">Signal</keyword>
<keyword evidence="5" id="KW-1185">Reference proteome</keyword>
<dbReference type="OrthoDB" id="9804511at2"/>
<dbReference type="PANTHER" id="PTHR12143">
    <property type="entry name" value="PEPTIDE N-GLYCANASE PNGASE -RELATED"/>
    <property type="match status" value="1"/>
</dbReference>
<dbReference type="Gene3D" id="1.20.1610.10">
    <property type="entry name" value="alpha-1,2-mannosidases domains"/>
    <property type="match status" value="1"/>
</dbReference>
<dbReference type="GO" id="GO:0005829">
    <property type="term" value="C:cytosol"/>
    <property type="evidence" value="ECO:0007669"/>
    <property type="project" value="TreeGrafter"/>
</dbReference>
<gene>
    <name evidence="4" type="ORF">EPA99_08905</name>
</gene>
<evidence type="ECO:0000259" key="3">
    <source>
        <dbReference type="Pfam" id="PF17678"/>
    </source>
</evidence>
<feature type="domain" description="Glycosyl hydrolase family 92" evidence="2">
    <location>
        <begin position="439"/>
        <end position="570"/>
    </location>
</feature>
<dbReference type="InterPro" id="IPR012939">
    <property type="entry name" value="Glyco_hydro_92"/>
</dbReference>
<comment type="caution">
    <text evidence="4">The sequence shown here is derived from an EMBL/GenBank/DDBJ whole genome shotgun (WGS) entry which is preliminary data.</text>
</comment>
<organism evidence="4 5">
    <name type="scientific">Pseudoxanthomonas composti</name>
    <dbReference type="NCBI Taxonomy" id="2137479"/>
    <lineage>
        <taxon>Bacteria</taxon>
        <taxon>Pseudomonadati</taxon>
        <taxon>Pseudomonadota</taxon>
        <taxon>Gammaproteobacteria</taxon>
        <taxon>Lysobacterales</taxon>
        <taxon>Lysobacteraceae</taxon>
        <taxon>Pseudoxanthomonas</taxon>
    </lineage>
</organism>
<name>A0A4Q1JWE0_9GAMM</name>
<dbReference type="InterPro" id="IPR008928">
    <property type="entry name" value="6-hairpin_glycosidase_sf"/>
</dbReference>
<feature type="domain" description="Glycosyl hydrolase family 92 N-terminal" evidence="3">
    <location>
        <begin position="41"/>
        <end position="216"/>
    </location>
</feature>
<evidence type="ECO:0000313" key="4">
    <source>
        <dbReference type="EMBL" id="RXR05958.1"/>
    </source>
</evidence>
<keyword evidence="4" id="KW-0378">Hydrolase</keyword>
<dbReference type="GO" id="GO:0006516">
    <property type="term" value="P:glycoprotein catabolic process"/>
    <property type="evidence" value="ECO:0007669"/>
    <property type="project" value="TreeGrafter"/>
</dbReference>
<evidence type="ECO:0000313" key="5">
    <source>
        <dbReference type="Proteomes" id="UP000289784"/>
    </source>
</evidence>
<feature type="domain" description="Glycosyl hydrolase family 92" evidence="2">
    <location>
        <begin position="591"/>
        <end position="693"/>
    </location>
</feature>
<dbReference type="GO" id="GO:0000224">
    <property type="term" value="F:peptide-N4-(N-acetyl-beta-glucosaminyl)asparagine amidase activity"/>
    <property type="evidence" value="ECO:0007669"/>
    <property type="project" value="TreeGrafter"/>
</dbReference>
<dbReference type="SUPFAM" id="SSF48208">
    <property type="entry name" value="Six-hairpin glycosidases"/>
    <property type="match status" value="1"/>
</dbReference>
<dbReference type="Gene3D" id="3.30.2080.10">
    <property type="entry name" value="GH92 mannosidase domain"/>
    <property type="match status" value="1"/>
</dbReference>
<dbReference type="Gene3D" id="2.70.98.10">
    <property type="match status" value="1"/>
</dbReference>
<dbReference type="InterPro" id="IPR014718">
    <property type="entry name" value="GH-type_carb-bd"/>
</dbReference>
<dbReference type="RefSeq" id="WP_129470870.1">
    <property type="nucleotide sequence ID" value="NZ_SAWZ01000004.1"/>
</dbReference>
<feature type="domain" description="Glycosyl hydrolase family 92" evidence="2">
    <location>
        <begin position="261"/>
        <end position="429"/>
    </location>
</feature>
<dbReference type="InterPro" id="IPR041371">
    <property type="entry name" value="GH92_N"/>
</dbReference>
<dbReference type="Pfam" id="PF07971">
    <property type="entry name" value="Glyco_hydro_92"/>
    <property type="match status" value="3"/>
</dbReference>
<dbReference type="Proteomes" id="UP000289784">
    <property type="component" value="Unassembled WGS sequence"/>
</dbReference>
<feature type="signal peptide" evidence="1">
    <location>
        <begin position="1"/>
        <end position="33"/>
    </location>
</feature>
<protein>
    <submittedName>
        <fullName evidence="4">Glycosyl hydrolase family 92</fullName>
    </submittedName>
</protein>
<dbReference type="Pfam" id="PF17678">
    <property type="entry name" value="Glyco_hydro_92N"/>
    <property type="match status" value="1"/>
</dbReference>
<sequence>MSLPARKTALFPRVSLSLCLLCCSWLPATGVAAAQPSAVDLVDPLVGTQGDHGQLTPAVSVPFGLVQLGPDTQPGNHMGYDYADGLLRGFSHTRAVGVGCGGGGGDLLVRVDYAGDETRPAPIDKTSEVATPGRYRLRYGRDGIEAELAATNAAGIARFTLPRAGRVVVTLDAMHSYAKRIDARWDSTQAGALRGALQGGTVCDEGVYRLWFASALRHNGRPLGDQASPDAQQRLRFALEVAAGDTVELRSAFSTVDGDSAARVLARELGTQSLEQVQAATRQAWRQALARIEIEGGDAQRRALFYTSLFHALQSPSRIDDVDGRYRAADGVVRQVERGHHRYSGWAVWDNYRTQLPLLALIDPQRSADIAASLAELYAIGKPQWSTRTEPFITVRTEHAGIALLDFLRKGVGGVDAKALLPRMAADSASLQRTTPDQIIEAAYDDWAVWQLAKDLGQDRIARDFEQRALSYRPMWLQVFRDIAPDFDTVRARGLYQGTLWQYRWAGVFDLDWLRGQALGPARFDAQLRQFFDENRYNMTNQPDIQVPAMYALTTTPARGQALVERLLTQPIDHAYANEGNRKTPWHGRSFALEPMGFADGMDDDAGCMSAWYVWNSLGLYPLVLGQPRYVVSAVPAFPRVRLHPQPGRTLTIERQGEGTSVKAVEIDGKAMPLPWIDHAALLRQTTLRMRTGD</sequence>
<evidence type="ECO:0000256" key="1">
    <source>
        <dbReference type="SAM" id="SignalP"/>
    </source>
</evidence>
<dbReference type="AlphaFoldDB" id="A0A4Q1JWE0"/>
<dbReference type="PANTHER" id="PTHR12143:SF39">
    <property type="entry name" value="SECRETED PROTEIN"/>
    <property type="match status" value="1"/>
</dbReference>
<dbReference type="InterPro" id="IPR050883">
    <property type="entry name" value="PNGase"/>
</dbReference>
<dbReference type="GO" id="GO:0005975">
    <property type="term" value="P:carbohydrate metabolic process"/>
    <property type="evidence" value="ECO:0007669"/>
    <property type="project" value="InterPro"/>
</dbReference>